<feature type="transmembrane region" description="Helical" evidence="7">
    <location>
        <begin position="20"/>
        <end position="41"/>
    </location>
</feature>
<name>A0ABW6WTT1_9ACTN</name>
<comment type="caution">
    <text evidence="9">The sequence shown here is derived from an EMBL/GenBank/DDBJ whole genome shotgun (WGS) entry which is preliminary data.</text>
</comment>
<evidence type="ECO:0000313" key="9">
    <source>
        <dbReference type="EMBL" id="MFF5296378.1"/>
    </source>
</evidence>
<evidence type="ECO:0000259" key="8">
    <source>
        <dbReference type="PROSITE" id="PS50059"/>
    </source>
</evidence>
<keyword evidence="7" id="KW-0812">Transmembrane</keyword>
<feature type="domain" description="PPIase FKBP-type" evidence="8">
    <location>
        <begin position="116"/>
        <end position="196"/>
    </location>
</feature>
<proteinExistence type="inferred from homology"/>
<reference evidence="9 10" key="1">
    <citation type="submission" date="2024-10" db="EMBL/GenBank/DDBJ databases">
        <title>The Natural Products Discovery Center: Release of the First 8490 Sequenced Strains for Exploring Actinobacteria Biosynthetic Diversity.</title>
        <authorList>
            <person name="Kalkreuter E."/>
            <person name="Kautsar S.A."/>
            <person name="Yang D."/>
            <person name="Bader C.D."/>
            <person name="Teijaro C.N."/>
            <person name="Fluegel L."/>
            <person name="Davis C.M."/>
            <person name="Simpson J.R."/>
            <person name="Lauterbach L."/>
            <person name="Steele A.D."/>
            <person name="Gui C."/>
            <person name="Meng S."/>
            <person name="Li G."/>
            <person name="Viehrig K."/>
            <person name="Ye F."/>
            <person name="Su P."/>
            <person name="Kiefer A.F."/>
            <person name="Nichols A."/>
            <person name="Cepeda A.J."/>
            <person name="Yan W."/>
            <person name="Fan B."/>
            <person name="Jiang Y."/>
            <person name="Adhikari A."/>
            <person name="Zheng C.-J."/>
            <person name="Schuster L."/>
            <person name="Cowan T.M."/>
            <person name="Smanski M.J."/>
            <person name="Chevrette M.G."/>
            <person name="De Carvalho L.P.S."/>
            <person name="Shen B."/>
        </authorList>
    </citation>
    <scope>NUCLEOTIDE SEQUENCE [LARGE SCALE GENOMIC DNA]</scope>
    <source>
        <strain evidence="9 10">NPDC000087</strain>
    </source>
</reference>
<evidence type="ECO:0000256" key="7">
    <source>
        <dbReference type="SAM" id="Phobius"/>
    </source>
</evidence>
<dbReference type="RefSeq" id="WP_020517147.1">
    <property type="nucleotide sequence ID" value="NZ_JBIAZU010000008.1"/>
</dbReference>
<comment type="catalytic activity">
    <reaction evidence="1 4 5">
        <text>[protein]-peptidylproline (omega=180) = [protein]-peptidylproline (omega=0)</text>
        <dbReference type="Rhea" id="RHEA:16237"/>
        <dbReference type="Rhea" id="RHEA-COMP:10747"/>
        <dbReference type="Rhea" id="RHEA-COMP:10748"/>
        <dbReference type="ChEBI" id="CHEBI:83833"/>
        <dbReference type="ChEBI" id="CHEBI:83834"/>
        <dbReference type="EC" id="5.2.1.8"/>
    </reaction>
</comment>
<evidence type="ECO:0000256" key="5">
    <source>
        <dbReference type="RuleBase" id="RU003915"/>
    </source>
</evidence>
<dbReference type="Proteomes" id="UP001602245">
    <property type="component" value="Unassembled WGS sequence"/>
</dbReference>
<dbReference type="EC" id="5.2.1.8" evidence="5"/>
<gene>
    <name evidence="9" type="ORF">ACFY35_43660</name>
</gene>
<organism evidence="9 10">
    <name type="scientific">Paractinoplanes globisporus</name>
    <dbReference type="NCBI Taxonomy" id="113565"/>
    <lineage>
        <taxon>Bacteria</taxon>
        <taxon>Bacillati</taxon>
        <taxon>Actinomycetota</taxon>
        <taxon>Actinomycetes</taxon>
        <taxon>Micromonosporales</taxon>
        <taxon>Micromonosporaceae</taxon>
        <taxon>Paractinoplanes</taxon>
    </lineage>
</organism>
<evidence type="ECO:0000256" key="3">
    <source>
        <dbReference type="ARBA" id="ARBA00023235"/>
    </source>
</evidence>
<dbReference type="PANTHER" id="PTHR45779:SF7">
    <property type="entry name" value="PEPTIDYLPROLYL ISOMERASE"/>
    <property type="match status" value="1"/>
</dbReference>
<protein>
    <recommendedName>
        <fullName evidence="5">Peptidyl-prolyl cis-trans isomerase</fullName>
        <ecNumber evidence="5">5.2.1.8</ecNumber>
    </recommendedName>
</protein>
<feature type="region of interest" description="Disordered" evidence="6">
    <location>
        <begin position="47"/>
        <end position="71"/>
    </location>
</feature>
<dbReference type="PANTHER" id="PTHR45779">
    <property type="entry name" value="PEPTIDYLPROLYL ISOMERASE"/>
    <property type="match status" value="1"/>
</dbReference>
<dbReference type="GO" id="GO:0003755">
    <property type="term" value="F:peptidyl-prolyl cis-trans isomerase activity"/>
    <property type="evidence" value="ECO:0007669"/>
    <property type="project" value="UniProtKB-EC"/>
</dbReference>
<evidence type="ECO:0000313" key="10">
    <source>
        <dbReference type="Proteomes" id="UP001602245"/>
    </source>
</evidence>
<accession>A0ABW6WTT1</accession>
<evidence type="ECO:0000256" key="1">
    <source>
        <dbReference type="ARBA" id="ARBA00000971"/>
    </source>
</evidence>
<evidence type="ECO:0000256" key="2">
    <source>
        <dbReference type="ARBA" id="ARBA00023110"/>
    </source>
</evidence>
<dbReference type="Gene3D" id="3.10.50.40">
    <property type="match status" value="1"/>
</dbReference>
<dbReference type="InterPro" id="IPR046357">
    <property type="entry name" value="PPIase_dom_sf"/>
</dbReference>
<evidence type="ECO:0000256" key="4">
    <source>
        <dbReference type="PROSITE-ProRule" id="PRU00277"/>
    </source>
</evidence>
<keyword evidence="2 4" id="KW-0697">Rotamase</keyword>
<keyword evidence="3 4" id="KW-0413">Isomerase</keyword>
<sequence length="196" mass="19625">MSTETAPNGAADAAKRRGQALGGAAAGVVILIVLVVVFILVKDGKSDKSPVAGSVPSAAAPASAPAAEPSPAAPVAVNTPAALAKEPEVKAGGKKPLTKLAVVPIVKGAGPVVQKGQTITANYKLVSYKTGEVIDSSWQGQPFVTVIGTGQVIPGFDQGIVGQKVGSRLQLDVPAALAYGDQQGDLRFVVDILAAQ</sequence>
<dbReference type="PROSITE" id="PS50059">
    <property type="entry name" value="FKBP_PPIASE"/>
    <property type="match status" value="1"/>
</dbReference>
<evidence type="ECO:0000256" key="6">
    <source>
        <dbReference type="SAM" id="MobiDB-lite"/>
    </source>
</evidence>
<keyword evidence="7" id="KW-0472">Membrane</keyword>
<keyword evidence="7" id="KW-1133">Transmembrane helix</keyword>
<comment type="similarity">
    <text evidence="5">Belongs to the FKBP-type PPIase family.</text>
</comment>
<dbReference type="EMBL" id="JBIAZU010000008">
    <property type="protein sequence ID" value="MFF5296378.1"/>
    <property type="molecule type" value="Genomic_DNA"/>
</dbReference>
<dbReference type="InterPro" id="IPR001179">
    <property type="entry name" value="PPIase_FKBP_dom"/>
</dbReference>
<keyword evidence="10" id="KW-1185">Reference proteome</keyword>
<dbReference type="InterPro" id="IPR044609">
    <property type="entry name" value="FKBP2/11"/>
</dbReference>
<feature type="compositionally biased region" description="Low complexity" evidence="6">
    <location>
        <begin position="49"/>
        <end position="71"/>
    </location>
</feature>
<dbReference type="SUPFAM" id="SSF54534">
    <property type="entry name" value="FKBP-like"/>
    <property type="match status" value="1"/>
</dbReference>
<dbReference type="Pfam" id="PF00254">
    <property type="entry name" value="FKBP_C"/>
    <property type="match status" value="1"/>
</dbReference>